<dbReference type="Pfam" id="PF13581">
    <property type="entry name" value="HATPase_c_2"/>
    <property type="match status" value="1"/>
</dbReference>
<feature type="domain" description="PPM-type phosphatase" evidence="1">
    <location>
        <begin position="132"/>
        <end position="327"/>
    </location>
</feature>
<dbReference type="SUPFAM" id="SSF81606">
    <property type="entry name" value="PP2C-like"/>
    <property type="match status" value="1"/>
</dbReference>
<dbReference type="InterPro" id="IPR036890">
    <property type="entry name" value="HATPase_C_sf"/>
</dbReference>
<dbReference type="Gene3D" id="3.60.40.10">
    <property type="entry name" value="PPM-type phosphatase domain"/>
    <property type="match status" value="1"/>
</dbReference>
<dbReference type="InterPro" id="IPR036457">
    <property type="entry name" value="PPM-type-like_dom_sf"/>
</dbReference>
<dbReference type="OrthoDB" id="479131at2"/>
<dbReference type="Pfam" id="PF07228">
    <property type="entry name" value="SpoIIE"/>
    <property type="match status" value="1"/>
</dbReference>
<organism evidence="2 3">
    <name type="scientific">Amycolatopsis arida</name>
    <dbReference type="NCBI Taxonomy" id="587909"/>
    <lineage>
        <taxon>Bacteria</taxon>
        <taxon>Bacillati</taxon>
        <taxon>Actinomycetota</taxon>
        <taxon>Actinomycetes</taxon>
        <taxon>Pseudonocardiales</taxon>
        <taxon>Pseudonocardiaceae</taxon>
        <taxon>Amycolatopsis</taxon>
    </lineage>
</organism>
<accession>A0A1I5V8C2</accession>
<name>A0A1I5V8C2_9PSEU</name>
<keyword evidence="2" id="KW-0808">Transferase</keyword>
<keyword evidence="2" id="KW-0418">Kinase</keyword>
<dbReference type="InterPro" id="IPR039248">
    <property type="entry name" value="Ptase_RsbX"/>
</dbReference>
<gene>
    <name evidence="2" type="ORF">SAMN05421810_104270</name>
</gene>
<dbReference type="PANTHER" id="PTHR35801">
    <property type="entry name" value="PHOSPHOSERINE PHOSPHATASE RSBX"/>
    <property type="match status" value="1"/>
</dbReference>
<reference evidence="3" key="1">
    <citation type="submission" date="2016-10" db="EMBL/GenBank/DDBJ databases">
        <authorList>
            <person name="Varghese N."/>
            <person name="Submissions S."/>
        </authorList>
    </citation>
    <scope>NUCLEOTIDE SEQUENCE [LARGE SCALE GENOMIC DNA]</scope>
    <source>
        <strain evidence="3">CGMCC 4.5579</strain>
    </source>
</reference>
<sequence>MITRCVPVHGPSQVGQARVAARTAARGAGLTEHQVQQVALAATELATNLLRHATEGAVLARHDGERVEVIAVDRGPGLTSASDSMRDGYSTGGTLGTGLGAVRRAAATFDLYSRPGVGTAVLARWPALPPARNPWAWGVEVAAPGEEVCGDAYAVLRADDRLTLVVSDGLGHGPEASVVSKQVVEVARAHAADRPRDLLGALHRALAGGRGAAVAVAQLDVAAATLRYAGMGNISGRLVDRDTGDQQALLSVPGIVGMPAARSRFGETVRPWPPDGQLLMHSDGLTQRWRLADWPGIEDHDPVLVAAWVLWHTWRRRDDACLAVLASTMP</sequence>
<dbReference type="SMART" id="SM00331">
    <property type="entry name" value="PP2C_SIG"/>
    <property type="match status" value="1"/>
</dbReference>
<dbReference type="InterPro" id="IPR003594">
    <property type="entry name" value="HATPase_dom"/>
</dbReference>
<evidence type="ECO:0000313" key="3">
    <source>
        <dbReference type="Proteomes" id="UP000198727"/>
    </source>
</evidence>
<dbReference type="InterPro" id="IPR001932">
    <property type="entry name" value="PPM-type_phosphatase-like_dom"/>
</dbReference>
<dbReference type="AlphaFoldDB" id="A0A1I5V8C2"/>
<protein>
    <submittedName>
        <fullName evidence="2">Anti-sigma regulatory factor (Ser/Thr protein kinase)</fullName>
    </submittedName>
</protein>
<proteinExistence type="predicted"/>
<dbReference type="SUPFAM" id="SSF55874">
    <property type="entry name" value="ATPase domain of HSP90 chaperone/DNA topoisomerase II/histidine kinase"/>
    <property type="match status" value="1"/>
</dbReference>
<dbReference type="STRING" id="587909.SAMN05421810_104270"/>
<dbReference type="PANTHER" id="PTHR35801:SF1">
    <property type="entry name" value="PHOSPHOSERINE PHOSPHATASE RSBX"/>
    <property type="match status" value="1"/>
</dbReference>
<dbReference type="Proteomes" id="UP000198727">
    <property type="component" value="Unassembled WGS sequence"/>
</dbReference>
<dbReference type="EMBL" id="FOWW01000004">
    <property type="protein sequence ID" value="SFQ03773.1"/>
    <property type="molecule type" value="Genomic_DNA"/>
</dbReference>
<evidence type="ECO:0000313" key="2">
    <source>
        <dbReference type="EMBL" id="SFQ03773.1"/>
    </source>
</evidence>
<dbReference type="Gene3D" id="3.30.565.10">
    <property type="entry name" value="Histidine kinase-like ATPase, C-terminal domain"/>
    <property type="match status" value="1"/>
</dbReference>
<keyword evidence="3" id="KW-1185">Reference proteome</keyword>
<dbReference type="GO" id="GO:0016301">
    <property type="term" value="F:kinase activity"/>
    <property type="evidence" value="ECO:0007669"/>
    <property type="project" value="UniProtKB-KW"/>
</dbReference>
<evidence type="ECO:0000259" key="1">
    <source>
        <dbReference type="SMART" id="SM00331"/>
    </source>
</evidence>